<reference evidence="4 5" key="1">
    <citation type="submission" date="2024-04" db="EMBL/GenBank/DDBJ databases">
        <title>The reference genome of an endangered Asteraceae, Deinandra increscens subsp. villosa, native to the Central Coast of California.</title>
        <authorList>
            <person name="Guilliams M."/>
            <person name="Hasenstab-Lehman K."/>
            <person name="Meyer R."/>
            <person name="Mcevoy S."/>
        </authorList>
    </citation>
    <scope>NUCLEOTIDE SEQUENCE [LARGE SCALE GENOMIC DNA]</scope>
    <source>
        <tissue evidence="4">Leaf</tissue>
    </source>
</reference>
<feature type="repeat" description="PPR" evidence="3">
    <location>
        <begin position="322"/>
        <end position="356"/>
    </location>
</feature>
<feature type="repeat" description="PPR" evidence="3">
    <location>
        <begin position="462"/>
        <end position="496"/>
    </location>
</feature>
<dbReference type="PROSITE" id="PS51375">
    <property type="entry name" value="PPR"/>
    <property type="match status" value="6"/>
</dbReference>
<evidence type="ECO:0000256" key="2">
    <source>
        <dbReference type="ARBA" id="ARBA00022737"/>
    </source>
</evidence>
<feature type="repeat" description="PPR" evidence="3">
    <location>
        <begin position="251"/>
        <end position="285"/>
    </location>
</feature>
<dbReference type="InterPro" id="IPR002885">
    <property type="entry name" value="PPR_rpt"/>
</dbReference>
<dbReference type="EMBL" id="JBCNJP010000009">
    <property type="protein sequence ID" value="KAK9073071.1"/>
    <property type="molecule type" value="Genomic_DNA"/>
</dbReference>
<dbReference type="InterPro" id="IPR011990">
    <property type="entry name" value="TPR-like_helical_dom_sf"/>
</dbReference>
<dbReference type="AlphaFoldDB" id="A0AAP0DEM5"/>
<feature type="repeat" description="PPR" evidence="3">
    <location>
        <begin position="286"/>
        <end position="320"/>
    </location>
</feature>
<accession>A0AAP0DEM5</accession>
<evidence type="ECO:0000313" key="4">
    <source>
        <dbReference type="EMBL" id="KAK9073071.1"/>
    </source>
</evidence>
<keyword evidence="5" id="KW-1185">Reference proteome</keyword>
<comment type="similarity">
    <text evidence="1">Belongs to the PPR family. P subfamily.</text>
</comment>
<dbReference type="PANTHER" id="PTHR47447:SF28">
    <property type="entry name" value="PENTACOTRIPEPTIDE-REPEAT REGION OF PRORP DOMAIN-CONTAINING PROTEIN"/>
    <property type="match status" value="1"/>
</dbReference>
<dbReference type="Pfam" id="PF13041">
    <property type="entry name" value="PPR_2"/>
    <property type="match status" value="2"/>
</dbReference>
<sequence length="544" mass="61937">MFLARFNKIRYTSQILHSPLPFLAFSTQTFNTTEDKKPITEHHVLDQLSVLLPIRHNNNKNTTSSIAEKHTSESPQMLLSPEDTLRGVFIQKLNGKNAVKRALTAAAADLEVNSDLVAKVLNRGNIDGGSMVMLFEWAVENGKVIQDVATYNVLLKALGRRKFFDFMKNVLSEMRMKGLSPNNETLFIFMDSFVKAKRVSKALHMFGRLEEFGMEYGLDSLKVVLRCLCQRNQVASASALLNKMKEKVRYDGETYNIVIRGWSKFGRVKEIERVLKEMVEEGFDPDSLTLSYLLEGFGRNGQIDNAVKIFENLTEQKICVLNAAIYNAMIFNFISIGDIDECLKYYDAMLRNNCEPNINTYVQIISALLKARRVADALELFDEMLGRDVMPPTGTITSFIESLCGYGPPHAAMMIYKKAKDAKCTISVNAYKILLMRLSRFGKCGMLMKIWDEMEQSGYVSDVEVYEYIIQGLCNNGQLENAVVIMEDSLKKGFCPSRLICAKLNNKLLASNKVEIAYKLFLKVKKSRRDENARKYWRAKGWHF</sequence>
<gene>
    <name evidence="4" type="ORF">SSX86_007393</name>
</gene>
<evidence type="ECO:0000313" key="5">
    <source>
        <dbReference type="Proteomes" id="UP001408789"/>
    </source>
</evidence>
<dbReference type="PANTHER" id="PTHR47447">
    <property type="entry name" value="OS03G0856100 PROTEIN"/>
    <property type="match status" value="1"/>
</dbReference>
<keyword evidence="2" id="KW-0677">Repeat</keyword>
<protein>
    <recommendedName>
        <fullName evidence="6">Pentatricopeptide repeat-containing protein</fullName>
    </recommendedName>
</protein>
<dbReference type="Proteomes" id="UP001408789">
    <property type="component" value="Unassembled WGS sequence"/>
</dbReference>
<dbReference type="Gene3D" id="1.25.40.10">
    <property type="entry name" value="Tetratricopeptide repeat domain"/>
    <property type="match status" value="4"/>
</dbReference>
<organism evidence="4 5">
    <name type="scientific">Deinandra increscens subsp. villosa</name>
    <dbReference type="NCBI Taxonomy" id="3103831"/>
    <lineage>
        <taxon>Eukaryota</taxon>
        <taxon>Viridiplantae</taxon>
        <taxon>Streptophyta</taxon>
        <taxon>Embryophyta</taxon>
        <taxon>Tracheophyta</taxon>
        <taxon>Spermatophyta</taxon>
        <taxon>Magnoliopsida</taxon>
        <taxon>eudicotyledons</taxon>
        <taxon>Gunneridae</taxon>
        <taxon>Pentapetalae</taxon>
        <taxon>asterids</taxon>
        <taxon>campanulids</taxon>
        <taxon>Asterales</taxon>
        <taxon>Asteraceae</taxon>
        <taxon>Asteroideae</taxon>
        <taxon>Heliantheae alliance</taxon>
        <taxon>Madieae</taxon>
        <taxon>Madiinae</taxon>
        <taxon>Deinandra</taxon>
    </lineage>
</organism>
<name>A0AAP0DEM5_9ASTR</name>
<feature type="repeat" description="PPR" evidence="3">
    <location>
        <begin position="357"/>
        <end position="391"/>
    </location>
</feature>
<dbReference type="NCBIfam" id="TIGR00756">
    <property type="entry name" value="PPR"/>
    <property type="match status" value="5"/>
</dbReference>
<comment type="caution">
    <text evidence="4">The sequence shown here is derived from an EMBL/GenBank/DDBJ whole genome shotgun (WGS) entry which is preliminary data.</text>
</comment>
<evidence type="ECO:0000256" key="1">
    <source>
        <dbReference type="ARBA" id="ARBA00007626"/>
    </source>
</evidence>
<evidence type="ECO:0008006" key="6">
    <source>
        <dbReference type="Google" id="ProtNLM"/>
    </source>
</evidence>
<proteinExistence type="inferred from homology"/>
<dbReference type="Pfam" id="PF01535">
    <property type="entry name" value="PPR"/>
    <property type="match status" value="5"/>
</dbReference>
<evidence type="ECO:0000256" key="3">
    <source>
        <dbReference type="PROSITE-ProRule" id="PRU00708"/>
    </source>
</evidence>
<feature type="repeat" description="PPR" evidence="3">
    <location>
        <begin position="147"/>
        <end position="181"/>
    </location>
</feature>